<sequence>MDDAEIPQTNKMYIPNKSERQEGETFWVSHQPFLASRGYMLRPRYHPDWIPSWKSNPHPRGFYEDQHVIHDRNAWRIIDAIRLSDGCKVVLKAVSLLGDDYELTIAHFLSHPALRDDSRNRAIPLLDVVYLPGVKDVALIVMPMFRCFLTPSFHCRIEFIELFRQLLGGLEFMHIFNIAHRDISVNNVLMDHRRVMPKGYHFGLRFSHDGIEINLPTERRCLAGPVDYYFIDFQYSQCFPEGHDKALVSGIVGQRVPEMKNSNDVCYNPFKADVYQLGTTMLDEFETYTGLDDFKPLLHSMVSVDPDKRPSASDALAQFEAIVSRSSKVSMTWRIWSNTFCDQWIPWFWNRFLYFVFPPCRPFV</sequence>
<proteinExistence type="predicted"/>
<dbReference type="SUPFAM" id="SSF56112">
    <property type="entry name" value="Protein kinase-like (PK-like)"/>
    <property type="match status" value="1"/>
</dbReference>
<dbReference type="EMBL" id="JAUEPR010000015">
    <property type="protein sequence ID" value="KAK0477910.1"/>
    <property type="molecule type" value="Genomic_DNA"/>
</dbReference>
<feature type="domain" description="Protein kinase" evidence="1">
    <location>
        <begin position="63"/>
        <end position="348"/>
    </location>
</feature>
<keyword evidence="3" id="KW-1185">Reference proteome</keyword>
<evidence type="ECO:0000313" key="2">
    <source>
        <dbReference type="EMBL" id="KAK0477910.1"/>
    </source>
</evidence>
<dbReference type="AlphaFoldDB" id="A0AA39P5E3"/>
<name>A0AA39P5E3_9AGAR</name>
<keyword evidence="2" id="KW-0808">Transferase</keyword>
<dbReference type="GO" id="GO:0004672">
    <property type="term" value="F:protein kinase activity"/>
    <property type="evidence" value="ECO:0007669"/>
    <property type="project" value="InterPro"/>
</dbReference>
<evidence type="ECO:0000313" key="3">
    <source>
        <dbReference type="Proteomes" id="UP001175227"/>
    </source>
</evidence>
<organism evidence="2 3">
    <name type="scientific">Armillaria novae-zelandiae</name>
    <dbReference type="NCBI Taxonomy" id="153914"/>
    <lineage>
        <taxon>Eukaryota</taxon>
        <taxon>Fungi</taxon>
        <taxon>Dikarya</taxon>
        <taxon>Basidiomycota</taxon>
        <taxon>Agaricomycotina</taxon>
        <taxon>Agaricomycetes</taxon>
        <taxon>Agaricomycetidae</taxon>
        <taxon>Agaricales</taxon>
        <taxon>Marasmiineae</taxon>
        <taxon>Physalacriaceae</taxon>
        <taxon>Armillaria</taxon>
    </lineage>
</organism>
<comment type="caution">
    <text evidence="2">The sequence shown here is derived from an EMBL/GenBank/DDBJ whole genome shotgun (WGS) entry which is preliminary data.</text>
</comment>
<accession>A0AA39P5E3</accession>
<evidence type="ECO:0000259" key="1">
    <source>
        <dbReference type="PROSITE" id="PS50011"/>
    </source>
</evidence>
<dbReference type="GO" id="GO:0005524">
    <property type="term" value="F:ATP binding"/>
    <property type="evidence" value="ECO:0007669"/>
    <property type="project" value="InterPro"/>
</dbReference>
<dbReference type="PROSITE" id="PS50011">
    <property type="entry name" value="PROTEIN_KINASE_DOM"/>
    <property type="match status" value="1"/>
</dbReference>
<dbReference type="Proteomes" id="UP001175227">
    <property type="component" value="Unassembled WGS sequence"/>
</dbReference>
<protein>
    <submittedName>
        <fullName evidence="2">Kinase-like domain-containing protein</fullName>
    </submittedName>
</protein>
<dbReference type="InterPro" id="IPR000719">
    <property type="entry name" value="Prot_kinase_dom"/>
</dbReference>
<dbReference type="InterPro" id="IPR011009">
    <property type="entry name" value="Kinase-like_dom_sf"/>
</dbReference>
<dbReference type="SMART" id="SM00220">
    <property type="entry name" value="S_TKc"/>
    <property type="match status" value="1"/>
</dbReference>
<dbReference type="Gene3D" id="1.10.510.10">
    <property type="entry name" value="Transferase(Phosphotransferase) domain 1"/>
    <property type="match status" value="1"/>
</dbReference>
<reference evidence="2" key="1">
    <citation type="submission" date="2023-06" db="EMBL/GenBank/DDBJ databases">
        <authorList>
            <consortium name="Lawrence Berkeley National Laboratory"/>
            <person name="Ahrendt S."/>
            <person name="Sahu N."/>
            <person name="Indic B."/>
            <person name="Wong-Bajracharya J."/>
            <person name="Merenyi Z."/>
            <person name="Ke H.-M."/>
            <person name="Monk M."/>
            <person name="Kocsube S."/>
            <person name="Drula E."/>
            <person name="Lipzen A."/>
            <person name="Balint B."/>
            <person name="Henrissat B."/>
            <person name="Andreopoulos B."/>
            <person name="Martin F.M."/>
            <person name="Harder C.B."/>
            <person name="Rigling D."/>
            <person name="Ford K.L."/>
            <person name="Foster G.D."/>
            <person name="Pangilinan J."/>
            <person name="Papanicolaou A."/>
            <person name="Barry K."/>
            <person name="LaButti K."/>
            <person name="Viragh M."/>
            <person name="Koriabine M."/>
            <person name="Yan M."/>
            <person name="Riley R."/>
            <person name="Champramary S."/>
            <person name="Plett K.L."/>
            <person name="Tsai I.J."/>
            <person name="Slot J."/>
            <person name="Sipos G."/>
            <person name="Plett J."/>
            <person name="Nagy L.G."/>
            <person name="Grigoriev I.V."/>
        </authorList>
    </citation>
    <scope>NUCLEOTIDE SEQUENCE</scope>
    <source>
        <strain evidence="2">ICMP 16352</strain>
    </source>
</reference>
<gene>
    <name evidence="2" type="ORF">IW261DRAFT_1484514</name>
</gene>
<keyword evidence="2" id="KW-0418">Kinase</keyword>